<evidence type="ECO:0000313" key="2">
    <source>
        <dbReference type="Proteomes" id="UP000283269"/>
    </source>
</evidence>
<accession>A0A409XJN8</accession>
<sequence length="108" mass="12141">MCADSEDVFVTWHVSENIAYFLVVESTIQAKLSYAGHPDGVQIATRLHGAEDPQLGGVTEKQRPLKVTAGMKKVRKTDNLQIGRFALQYTLYAFDELLLYEKRGKPLN</sequence>
<proteinExistence type="predicted"/>
<protein>
    <submittedName>
        <fullName evidence="1">Uncharacterized protein</fullName>
    </submittedName>
</protein>
<organism evidence="1 2">
    <name type="scientific">Psilocybe cyanescens</name>
    <dbReference type="NCBI Taxonomy" id="93625"/>
    <lineage>
        <taxon>Eukaryota</taxon>
        <taxon>Fungi</taxon>
        <taxon>Dikarya</taxon>
        <taxon>Basidiomycota</taxon>
        <taxon>Agaricomycotina</taxon>
        <taxon>Agaricomycetes</taxon>
        <taxon>Agaricomycetidae</taxon>
        <taxon>Agaricales</taxon>
        <taxon>Agaricineae</taxon>
        <taxon>Strophariaceae</taxon>
        <taxon>Psilocybe</taxon>
    </lineage>
</organism>
<comment type="caution">
    <text evidence="1">The sequence shown here is derived from an EMBL/GenBank/DDBJ whole genome shotgun (WGS) entry which is preliminary data.</text>
</comment>
<reference evidence="1 2" key="1">
    <citation type="journal article" date="2018" name="Evol. Lett.">
        <title>Horizontal gene cluster transfer increased hallucinogenic mushroom diversity.</title>
        <authorList>
            <person name="Reynolds H.T."/>
            <person name="Vijayakumar V."/>
            <person name="Gluck-Thaler E."/>
            <person name="Korotkin H.B."/>
            <person name="Matheny P.B."/>
            <person name="Slot J.C."/>
        </authorList>
    </citation>
    <scope>NUCLEOTIDE SEQUENCE [LARGE SCALE GENOMIC DNA]</scope>
    <source>
        <strain evidence="1 2">2631</strain>
    </source>
</reference>
<dbReference type="EMBL" id="NHYD01001500">
    <property type="protein sequence ID" value="PPQ90969.1"/>
    <property type="molecule type" value="Genomic_DNA"/>
</dbReference>
<dbReference type="AlphaFoldDB" id="A0A409XJN8"/>
<evidence type="ECO:0000313" key="1">
    <source>
        <dbReference type="EMBL" id="PPQ90969.1"/>
    </source>
</evidence>
<dbReference type="InParanoid" id="A0A409XJN8"/>
<dbReference type="Proteomes" id="UP000283269">
    <property type="component" value="Unassembled WGS sequence"/>
</dbReference>
<name>A0A409XJN8_PSICY</name>
<keyword evidence="2" id="KW-1185">Reference proteome</keyword>
<gene>
    <name evidence="1" type="ORF">CVT25_015695</name>
</gene>